<organism evidence="11">
    <name type="scientific">Photinus pyralis</name>
    <name type="common">Common eastern firefly</name>
    <name type="synonym">Lampyris pyralis</name>
    <dbReference type="NCBI Taxonomy" id="7054"/>
    <lineage>
        <taxon>Eukaryota</taxon>
        <taxon>Metazoa</taxon>
        <taxon>Ecdysozoa</taxon>
        <taxon>Arthropoda</taxon>
        <taxon>Hexapoda</taxon>
        <taxon>Insecta</taxon>
        <taxon>Pterygota</taxon>
        <taxon>Neoptera</taxon>
        <taxon>Endopterygota</taxon>
        <taxon>Coleoptera</taxon>
        <taxon>Polyphaga</taxon>
        <taxon>Elateriformia</taxon>
        <taxon>Elateroidea</taxon>
        <taxon>Lampyridae</taxon>
        <taxon>Lampyrinae</taxon>
        <taxon>Photinus</taxon>
    </lineage>
</organism>
<keyword evidence="4" id="KW-0653">Protein transport</keyword>
<keyword evidence="3" id="KW-0812">Transmembrane</keyword>
<keyword evidence="6" id="KW-0333">Golgi apparatus</keyword>
<dbReference type="FunFam" id="1.20.58.90:FF:000004">
    <property type="entry name" value="Syntaxin 10"/>
    <property type="match status" value="1"/>
</dbReference>
<dbReference type="InterPro" id="IPR010989">
    <property type="entry name" value="SNARE"/>
</dbReference>
<feature type="domain" description="Syntaxin 6/10/61 N-terminal" evidence="10">
    <location>
        <begin position="5"/>
        <end position="103"/>
    </location>
</feature>
<evidence type="ECO:0000256" key="2">
    <source>
        <dbReference type="ARBA" id="ARBA00022448"/>
    </source>
</evidence>
<keyword evidence="7" id="KW-0472">Membrane</keyword>
<evidence type="ECO:0000256" key="8">
    <source>
        <dbReference type="ARBA" id="ARBA00037801"/>
    </source>
</evidence>
<evidence type="ECO:0000256" key="7">
    <source>
        <dbReference type="ARBA" id="ARBA00023136"/>
    </source>
</evidence>
<evidence type="ECO:0000256" key="4">
    <source>
        <dbReference type="ARBA" id="ARBA00022927"/>
    </source>
</evidence>
<evidence type="ECO:0000256" key="9">
    <source>
        <dbReference type="SAM" id="Coils"/>
    </source>
</evidence>
<evidence type="ECO:0000256" key="5">
    <source>
        <dbReference type="ARBA" id="ARBA00022989"/>
    </source>
</evidence>
<dbReference type="Pfam" id="PF09177">
    <property type="entry name" value="STX6_10_61_N"/>
    <property type="match status" value="1"/>
</dbReference>
<reference evidence="11" key="1">
    <citation type="journal article" date="2016" name="Sci. Rep.">
        <title>Molecular characterization of firefly nuptial gifts: a multi-omics approach sheds light on postcopulatory sexual selection.</title>
        <authorList>
            <person name="Al-Wathiqui N."/>
            <person name="Fallon T.R."/>
            <person name="South A."/>
            <person name="Weng J.K."/>
            <person name="Lewis S.M."/>
        </authorList>
    </citation>
    <scope>NUCLEOTIDE SEQUENCE</scope>
</reference>
<evidence type="ECO:0000256" key="3">
    <source>
        <dbReference type="ARBA" id="ARBA00022692"/>
    </source>
</evidence>
<dbReference type="GO" id="GO:0016020">
    <property type="term" value="C:membrane"/>
    <property type="evidence" value="ECO:0007669"/>
    <property type="project" value="InterPro"/>
</dbReference>
<dbReference type="Gene3D" id="1.20.58.90">
    <property type="match status" value="1"/>
</dbReference>
<comment type="similarity">
    <text evidence="1">Belongs to the syntaxin family.</text>
</comment>
<proteinExistence type="inferred from homology"/>
<evidence type="ECO:0000259" key="10">
    <source>
        <dbReference type="Pfam" id="PF09177"/>
    </source>
</evidence>
<dbReference type="EMBL" id="GEZM01098910">
    <property type="protein sequence ID" value="JAV53652.1"/>
    <property type="molecule type" value="Transcribed_RNA"/>
</dbReference>
<sequence>MTLEDPFFVVKDEVFKALNKTRGLYLRWVELQDESICVTKDELEWTNNELKNSLRSIEWDLEDLEDTIDIVEKNPSKFKIDNKELTSRKNFIDCTRDDVKAMKEKMNLNRSRDRDRTARQVIFFSTTVRALSLLYF</sequence>
<dbReference type="GO" id="GO:0005794">
    <property type="term" value="C:Golgi apparatus"/>
    <property type="evidence" value="ECO:0007669"/>
    <property type="project" value="UniProtKB-SubCell"/>
</dbReference>
<accession>A0A1Y1JWE0</accession>
<dbReference type="InterPro" id="IPR015260">
    <property type="entry name" value="Syntaxin-6/10/61_N"/>
</dbReference>
<keyword evidence="5" id="KW-1133">Transmembrane helix</keyword>
<evidence type="ECO:0000313" key="11">
    <source>
        <dbReference type="EMBL" id="JAV53652.1"/>
    </source>
</evidence>
<comment type="subcellular location">
    <subcellularLocation>
        <location evidence="8">Golgi apparatus</location>
        <location evidence="8">trans-Golgi network membrane</location>
        <topology evidence="8">Single-pass type IV membrane protein</topology>
    </subcellularLocation>
</comment>
<protein>
    <recommendedName>
        <fullName evidence="10">Syntaxin 6/10/61 N-terminal domain-containing protein</fullName>
    </recommendedName>
</protein>
<dbReference type="AlphaFoldDB" id="A0A1Y1JWE0"/>
<dbReference type="SUPFAM" id="SSF47661">
    <property type="entry name" value="t-snare proteins"/>
    <property type="match status" value="1"/>
</dbReference>
<evidence type="ECO:0000256" key="1">
    <source>
        <dbReference type="ARBA" id="ARBA00009063"/>
    </source>
</evidence>
<feature type="coiled-coil region" evidence="9">
    <location>
        <begin position="47"/>
        <end position="74"/>
    </location>
</feature>
<keyword evidence="2" id="KW-0813">Transport</keyword>
<dbReference type="CDD" id="cd21443">
    <property type="entry name" value="SNARE_NTD_STX6_STX10"/>
    <property type="match status" value="1"/>
</dbReference>
<evidence type="ECO:0000256" key="6">
    <source>
        <dbReference type="ARBA" id="ARBA00023034"/>
    </source>
</evidence>
<dbReference type="GO" id="GO:0015031">
    <property type="term" value="P:protein transport"/>
    <property type="evidence" value="ECO:0007669"/>
    <property type="project" value="UniProtKB-KW"/>
</dbReference>
<keyword evidence="9" id="KW-0175">Coiled coil</keyword>
<name>A0A1Y1JWE0_PHOPY</name>
<dbReference type="GO" id="GO:0048193">
    <property type="term" value="P:Golgi vesicle transport"/>
    <property type="evidence" value="ECO:0007669"/>
    <property type="project" value="InterPro"/>
</dbReference>